<name>A0A4Z2JBW2_9TELE</name>
<keyword evidence="3" id="KW-1185">Reference proteome</keyword>
<evidence type="ECO:0000313" key="2">
    <source>
        <dbReference type="EMBL" id="TNN86812.1"/>
    </source>
</evidence>
<sequence length="152" mass="16441">MGCKFSKERQGDAVAEYTSRRVLPVVVTQEKICHTDTGTAKDGTWFTVGAITAILQPEFHRGHWKQKELAGLGFKPISGFGTAAIITERGNNSSCHPPSRKVGRTSRPLAGMRAAPRATKRDANFRIIVVNNGNCLPPSLRSVCHPSGNASK</sequence>
<reference evidence="2 3" key="1">
    <citation type="submission" date="2019-03" db="EMBL/GenBank/DDBJ databases">
        <title>First draft genome of Liparis tanakae, snailfish: a comprehensive survey of snailfish specific genes.</title>
        <authorList>
            <person name="Kim W."/>
            <person name="Song I."/>
            <person name="Jeong J.-H."/>
            <person name="Kim D."/>
            <person name="Kim S."/>
            <person name="Ryu S."/>
            <person name="Song J.Y."/>
            <person name="Lee S.K."/>
        </authorList>
    </citation>
    <scope>NUCLEOTIDE SEQUENCE [LARGE SCALE GENOMIC DNA]</scope>
    <source>
        <tissue evidence="2">Muscle</tissue>
    </source>
</reference>
<evidence type="ECO:0000256" key="1">
    <source>
        <dbReference type="SAM" id="MobiDB-lite"/>
    </source>
</evidence>
<dbReference type="AlphaFoldDB" id="A0A4Z2JBW2"/>
<proteinExistence type="predicted"/>
<gene>
    <name evidence="2" type="ORF">EYF80_002995</name>
</gene>
<evidence type="ECO:0000313" key="3">
    <source>
        <dbReference type="Proteomes" id="UP000314294"/>
    </source>
</evidence>
<dbReference type="Proteomes" id="UP000314294">
    <property type="component" value="Unassembled WGS sequence"/>
</dbReference>
<feature type="region of interest" description="Disordered" evidence="1">
    <location>
        <begin position="90"/>
        <end position="116"/>
    </location>
</feature>
<protein>
    <submittedName>
        <fullName evidence="2">Uncharacterized protein</fullName>
    </submittedName>
</protein>
<dbReference type="EMBL" id="SRLO01000013">
    <property type="protein sequence ID" value="TNN86812.1"/>
    <property type="molecule type" value="Genomic_DNA"/>
</dbReference>
<comment type="caution">
    <text evidence="2">The sequence shown here is derived from an EMBL/GenBank/DDBJ whole genome shotgun (WGS) entry which is preliminary data.</text>
</comment>
<organism evidence="2 3">
    <name type="scientific">Liparis tanakae</name>
    <name type="common">Tanaka's snailfish</name>
    <dbReference type="NCBI Taxonomy" id="230148"/>
    <lineage>
        <taxon>Eukaryota</taxon>
        <taxon>Metazoa</taxon>
        <taxon>Chordata</taxon>
        <taxon>Craniata</taxon>
        <taxon>Vertebrata</taxon>
        <taxon>Euteleostomi</taxon>
        <taxon>Actinopterygii</taxon>
        <taxon>Neopterygii</taxon>
        <taxon>Teleostei</taxon>
        <taxon>Neoteleostei</taxon>
        <taxon>Acanthomorphata</taxon>
        <taxon>Eupercaria</taxon>
        <taxon>Perciformes</taxon>
        <taxon>Cottioidei</taxon>
        <taxon>Cottales</taxon>
        <taxon>Liparidae</taxon>
        <taxon>Liparis</taxon>
    </lineage>
</organism>
<accession>A0A4Z2JBW2</accession>